<comment type="cofactor">
    <cofactor evidence="1">
        <name>Mn(2+)</name>
        <dbReference type="ChEBI" id="CHEBI:29035"/>
    </cofactor>
</comment>
<dbReference type="NCBIfam" id="NF009527">
    <property type="entry name" value="PRK12891.1"/>
    <property type="match status" value="1"/>
</dbReference>
<dbReference type="NCBIfam" id="TIGR01879">
    <property type="entry name" value="hydantase"/>
    <property type="match status" value="1"/>
</dbReference>
<keyword evidence="6" id="KW-0464">Manganese</keyword>
<dbReference type="EC" id="3.5.-.-" evidence="8"/>
<keyword evidence="5 8" id="KW-0378">Hydrolase</keyword>
<keyword evidence="4" id="KW-0479">Metal-binding</keyword>
<dbReference type="SUPFAM" id="SSF55031">
    <property type="entry name" value="Bacterial exopeptidase dimerisation domain"/>
    <property type="match status" value="1"/>
</dbReference>
<evidence type="ECO:0000256" key="2">
    <source>
        <dbReference type="ARBA" id="ARBA00006153"/>
    </source>
</evidence>
<gene>
    <name evidence="8" type="ORF">FF100_09990</name>
</gene>
<comment type="similarity">
    <text evidence="2">Belongs to the peptidase M20 family.</text>
</comment>
<dbReference type="PANTHER" id="PTHR32494">
    <property type="entry name" value="ALLANTOATE DEIMINASE-RELATED"/>
    <property type="match status" value="1"/>
</dbReference>
<evidence type="ECO:0000256" key="1">
    <source>
        <dbReference type="ARBA" id="ARBA00001936"/>
    </source>
</evidence>
<dbReference type="InterPro" id="IPR036264">
    <property type="entry name" value="Bact_exopeptidase_dim_dom"/>
</dbReference>
<dbReference type="AlphaFoldDB" id="A0A5C4LJJ2"/>
<evidence type="ECO:0000256" key="6">
    <source>
        <dbReference type="ARBA" id="ARBA00023211"/>
    </source>
</evidence>
<evidence type="ECO:0000256" key="4">
    <source>
        <dbReference type="ARBA" id="ARBA00022723"/>
    </source>
</evidence>
<keyword evidence="9" id="KW-1185">Reference proteome</keyword>
<dbReference type="Proteomes" id="UP000305267">
    <property type="component" value="Unassembled WGS sequence"/>
</dbReference>
<dbReference type="Pfam" id="PF01546">
    <property type="entry name" value="Peptidase_M20"/>
    <property type="match status" value="1"/>
</dbReference>
<sequence>MHDQAANACIPHSLLVLGRVVSARRCATEGQLQDLGSGLTIGDIPPVRSRWPPYEDHFRVSDDSVLRADRRLCEHLFSQLLMFSRDDPGVTRAAYGEGEQKAHALMRETGLALGLSSQQDAAGNLFLTLAGLDPHLPAWMIGSHVDTVPHGGNFDGAAGVIGGLAAVAGLRRVGLTPRRSVVVAAFRAEESTWFPASYIGSRAAFGLLPPEVLDMPRSDDGVSLREHMTRCGLEPGRVERGESLLREASLHGFVEMHIEQGPLLDRAEIPVGFVTGISGSFRYRSAACFGSYAHSGAVGRSDRADAVFALADLIGGLDAFWGMLDADGRQATITFGEVSTDPAMHAFAKVPGEVRFCIDVRSVEADVLAAVEVELARLVTRIEAARGVRFCLGERTGSTPAVMSRLLNEDLASHADRLGIRHRTMISGAGHDTAVLANRGVPSTMVFVRNQNGSHNPQEDMRLEDLCDAATVVAHLIAERDHDAAPRRERSRARIETTRAA</sequence>
<evidence type="ECO:0000313" key="9">
    <source>
        <dbReference type="Proteomes" id="UP000305267"/>
    </source>
</evidence>
<dbReference type="PANTHER" id="PTHR32494:SF19">
    <property type="entry name" value="ALLANTOATE DEIMINASE-RELATED"/>
    <property type="match status" value="1"/>
</dbReference>
<reference evidence="8 9" key="1">
    <citation type="submission" date="2019-06" db="EMBL/GenBank/DDBJ databases">
        <title>Genome of Methylobacterium sp. 17Sr1-39.</title>
        <authorList>
            <person name="Seo T."/>
        </authorList>
    </citation>
    <scope>NUCLEOTIDE SEQUENCE [LARGE SCALE GENOMIC DNA]</scope>
    <source>
        <strain evidence="8 9">17Sr1-39</strain>
    </source>
</reference>
<organism evidence="8 9">
    <name type="scientific">Methylobacterium terricola</name>
    <dbReference type="NCBI Taxonomy" id="2583531"/>
    <lineage>
        <taxon>Bacteria</taxon>
        <taxon>Pseudomonadati</taxon>
        <taxon>Pseudomonadota</taxon>
        <taxon>Alphaproteobacteria</taxon>
        <taxon>Hyphomicrobiales</taxon>
        <taxon>Methylobacteriaceae</taxon>
        <taxon>Methylobacterium</taxon>
    </lineage>
</organism>
<proteinExistence type="inferred from homology"/>
<dbReference type="InterPro" id="IPR002933">
    <property type="entry name" value="Peptidase_M20"/>
</dbReference>
<dbReference type="OrthoDB" id="9808195at2"/>
<feature type="region of interest" description="Disordered" evidence="7">
    <location>
        <begin position="482"/>
        <end position="501"/>
    </location>
</feature>
<accession>A0A5C4LJJ2</accession>
<dbReference type="GO" id="GO:0016813">
    <property type="term" value="F:hydrolase activity, acting on carbon-nitrogen (but not peptide) bonds, in linear amidines"/>
    <property type="evidence" value="ECO:0007669"/>
    <property type="project" value="InterPro"/>
</dbReference>
<name>A0A5C4LJJ2_9HYPH</name>
<dbReference type="InterPro" id="IPR010158">
    <property type="entry name" value="Amidase_Cbmase"/>
</dbReference>
<comment type="caution">
    <text evidence="8">The sequence shown here is derived from an EMBL/GenBank/DDBJ whole genome shotgun (WGS) entry which is preliminary data.</text>
</comment>
<dbReference type="Gene3D" id="3.30.70.360">
    <property type="match status" value="1"/>
</dbReference>
<evidence type="ECO:0000256" key="5">
    <source>
        <dbReference type="ARBA" id="ARBA00022801"/>
    </source>
</evidence>
<evidence type="ECO:0000256" key="3">
    <source>
        <dbReference type="ARBA" id="ARBA00011738"/>
    </source>
</evidence>
<dbReference type="SUPFAM" id="SSF53187">
    <property type="entry name" value="Zn-dependent exopeptidases"/>
    <property type="match status" value="1"/>
</dbReference>
<comment type="subunit">
    <text evidence="3">Homodimer.</text>
</comment>
<dbReference type="GO" id="GO:0046872">
    <property type="term" value="F:metal ion binding"/>
    <property type="evidence" value="ECO:0007669"/>
    <property type="project" value="UniProtKB-KW"/>
</dbReference>
<protein>
    <submittedName>
        <fullName evidence="8">Hydantoinase/carbamoylase family amidase</fullName>
        <ecNumber evidence="8">3.5.-.-</ecNumber>
    </submittedName>
</protein>
<evidence type="ECO:0000256" key="7">
    <source>
        <dbReference type="SAM" id="MobiDB-lite"/>
    </source>
</evidence>
<dbReference type="EMBL" id="VDDA01000003">
    <property type="protein sequence ID" value="TNC14474.1"/>
    <property type="molecule type" value="Genomic_DNA"/>
</dbReference>
<dbReference type="Gene3D" id="3.40.630.10">
    <property type="entry name" value="Zn peptidases"/>
    <property type="match status" value="1"/>
</dbReference>
<evidence type="ECO:0000313" key="8">
    <source>
        <dbReference type="EMBL" id="TNC14474.1"/>
    </source>
</evidence>